<evidence type="ECO:0000313" key="4">
    <source>
        <dbReference type="EMBL" id="UZJ24977.1"/>
    </source>
</evidence>
<evidence type="ECO:0000313" key="5">
    <source>
        <dbReference type="Proteomes" id="UP001164965"/>
    </source>
</evidence>
<proteinExistence type="inferred from homology"/>
<dbReference type="Pfam" id="PF00823">
    <property type="entry name" value="PPE"/>
    <property type="match status" value="1"/>
</dbReference>
<gene>
    <name evidence="4" type="ORF">RHODO2019_00190</name>
</gene>
<dbReference type="InterPro" id="IPR038332">
    <property type="entry name" value="PPE_sf"/>
</dbReference>
<feature type="compositionally biased region" description="Pro residues" evidence="2">
    <location>
        <begin position="275"/>
        <end position="290"/>
    </location>
</feature>
<evidence type="ECO:0000259" key="3">
    <source>
        <dbReference type="Pfam" id="PF00823"/>
    </source>
</evidence>
<feature type="compositionally biased region" description="Low complexity" evidence="2">
    <location>
        <begin position="327"/>
        <end position="339"/>
    </location>
</feature>
<protein>
    <recommendedName>
        <fullName evidence="3">PPE domain-containing protein</fullName>
    </recommendedName>
</protein>
<dbReference type="EMBL" id="CP110615">
    <property type="protein sequence ID" value="UZJ24977.1"/>
    <property type="molecule type" value="Genomic_DNA"/>
</dbReference>
<feature type="region of interest" description="Disordered" evidence="2">
    <location>
        <begin position="468"/>
        <end position="574"/>
    </location>
</feature>
<evidence type="ECO:0000256" key="1">
    <source>
        <dbReference type="ARBA" id="ARBA00010652"/>
    </source>
</evidence>
<name>A0ABY6NZZ1_9NOCA</name>
<dbReference type="SUPFAM" id="SSF140459">
    <property type="entry name" value="PE/PPE dimer-like"/>
    <property type="match status" value="1"/>
</dbReference>
<dbReference type="RefSeq" id="WP_265383083.1">
    <property type="nucleotide sequence ID" value="NZ_CP110615.1"/>
</dbReference>
<dbReference type="InterPro" id="IPR000030">
    <property type="entry name" value="PPE_dom"/>
</dbReference>
<feature type="region of interest" description="Disordered" evidence="2">
    <location>
        <begin position="30"/>
        <end position="85"/>
    </location>
</feature>
<evidence type="ECO:0000256" key="2">
    <source>
        <dbReference type="SAM" id="MobiDB-lite"/>
    </source>
</evidence>
<dbReference type="Gene3D" id="1.20.1260.20">
    <property type="entry name" value="PPE superfamily"/>
    <property type="match status" value="1"/>
</dbReference>
<keyword evidence="5" id="KW-1185">Reference proteome</keyword>
<feature type="compositionally biased region" description="Polar residues" evidence="2">
    <location>
        <begin position="37"/>
        <end position="50"/>
    </location>
</feature>
<organism evidence="4 5">
    <name type="scientific">Rhodococcus antarcticus</name>
    <dbReference type="NCBI Taxonomy" id="2987751"/>
    <lineage>
        <taxon>Bacteria</taxon>
        <taxon>Bacillati</taxon>
        <taxon>Actinomycetota</taxon>
        <taxon>Actinomycetes</taxon>
        <taxon>Mycobacteriales</taxon>
        <taxon>Nocardiaceae</taxon>
        <taxon>Rhodococcus</taxon>
    </lineage>
</organism>
<sequence length="601" mass="55982">MGFGLDNLGNGIKDVGQAGVSLATGDVDGARSHLSDADSTITGDTTNSAATAAEAQRQHDASVAEHQRSRLGAQQHALSRSVDGGFDGRAVTSYENYASYDHPELYAKAQEMNSASLQETASTWTTAGGSVRTTFETLGQSLSSAIANGWEGDGADAASATSTRYVQQASALQPAFALTGSKLQEAASGVGETSATMPEPVGFNRTHAVVHGITSVLTGGPADADVKAQQAAMDAAHSEAVQVMDHTYKPVMVSADSGVPTFTPPSSPTTGDVAPTPPPGSGDPRTPGPAPWSAQARPGDVSPGWAPNGQWSNGAVAQQQPVGQIAPSGTSTVGSSDPGSGVGPGSGVHGEPAAAVSSAGYTAPGFGGGAGAGGTGYGSGDGGGGYGSGGYGSGGYGGAGPGSGSYGSGGYGSGGAGGAGYGSGGYGSGGGAAGIGGSGYAAGGGASGFGGAGGSAGSRGYGGSARYGSGGSGSGGSGSRGSSGLRGGGGTGGRGLGSGSAGGGLGGGSGTGGPGTSAGGGVGSAGGSGGAAGTGGGAGAGSGWAGSSGGRSGSGGAMGGGRGAKGEEDFEHNTPSYLITDEHGSEIVGTLPMVSPAVIGE</sequence>
<reference evidence="4" key="1">
    <citation type="submission" date="2022-10" db="EMBL/GenBank/DDBJ databases">
        <title>Rhodococcus sp.75.</title>
        <authorList>
            <person name="Sun M."/>
        </authorList>
    </citation>
    <scope>NUCLEOTIDE SEQUENCE</scope>
    <source>
        <strain evidence="4">75</strain>
    </source>
</reference>
<feature type="domain" description="PPE" evidence="3">
    <location>
        <begin position="112"/>
        <end position="245"/>
    </location>
</feature>
<feature type="compositionally biased region" description="Polar residues" evidence="2">
    <location>
        <begin position="309"/>
        <end position="322"/>
    </location>
</feature>
<accession>A0ABY6NZZ1</accession>
<dbReference type="PRINTS" id="PR01228">
    <property type="entry name" value="EGGSHELL"/>
</dbReference>
<feature type="compositionally biased region" description="Basic and acidic residues" evidence="2">
    <location>
        <begin position="56"/>
        <end position="68"/>
    </location>
</feature>
<comment type="similarity">
    <text evidence="1">Belongs to the mycobacterial PPE family.</text>
</comment>
<feature type="region of interest" description="Disordered" evidence="2">
    <location>
        <begin position="255"/>
        <end position="353"/>
    </location>
</feature>
<dbReference type="Proteomes" id="UP001164965">
    <property type="component" value="Chromosome"/>
</dbReference>
<feature type="compositionally biased region" description="Gly residues" evidence="2">
    <location>
        <begin position="468"/>
        <end position="563"/>
    </location>
</feature>